<reference evidence="3" key="1">
    <citation type="submission" date="2016-08" db="EMBL/GenBank/DDBJ databases">
        <authorList>
            <person name="Varghese N."/>
            <person name="Submissions Spin"/>
        </authorList>
    </citation>
    <scope>NUCLEOTIDE SEQUENCE [LARGE SCALE GENOMIC DNA]</scope>
    <source>
        <strain evidence="3">SGD-1123</strain>
    </source>
</reference>
<keyword evidence="1" id="KW-0732">Signal</keyword>
<dbReference type="OrthoDB" id="2872776at2"/>
<dbReference type="Gene3D" id="3.10.450.390">
    <property type="entry name" value="Protein of unknown function DUF3889"/>
    <property type="match status" value="1"/>
</dbReference>
<evidence type="ECO:0000313" key="2">
    <source>
        <dbReference type="EMBL" id="SCB98665.1"/>
    </source>
</evidence>
<gene>
    <name evidence="2" type="ORF">GA0061094_1659</name>
</gene>
<protein>
    <recommendedName>
        <fullName evidence="4">DUF3889 domain-containing protein</fullName>
    </recommendedName>
</protein>
<dbReference type="InterPro" id="IPR024987">
    <property type="entry name" value="DUF3889"/>
</dbReference>
<organism evidence="2 3">
    <name type="scientific">[Bacillus] enclensis</name>
    <dbReference type="NCBI Taxonomy" id="1402860"/>
    <lineage>
        <taxon>Bacteria</taxon>
        <taxon>Bacillati</taxon>
        <taxon>Bacillota</taxon>
        <taxon>Bacilli</taxon>
        <taxon>Bacillales</taxon>
        <taxon>Bacillaceae</taxon>
        <taxon>Rossellomorea</taxon>
    </lineage>
</organism>
<evidence type="ECO:0000313" key="3">
    <source>
        <dbReference type="Proteomes" id="UP000181997"/>
    </source>
</evidence>
<evidence type="ECO:0000256" key="1">
    <source>
        <dbReference type="SAM" id="SignalP"/>
    </source>
</evidence>
<proteinExistence type="predicted"/>
<dbReference type="Pfam" id="PF13028">
    <property type="entry name" value="DUF3889"/>
    <property type="match status" value="1"/>
</dbReference>
<dbReference type="RefSeq" id="WP_058298137.1">
    <property type="nucleotide sequence ID" value="NZ_FMAU01000002.1"/>
</dbReference>
<dbReference type="EMBL" id="FMAU01000002">
    <property type="protein sequence ID" value="SCB98665.1"/>
    <property type="molecule type" value="Genomic_DNA"/>
</dbReference>
<name>A0A0V8HHF1_9BACI</name>
<accession>A0A0V8HHF1</accession>
<sequence length="105" mass="12296">MKKLLMILVPVFFLFFSTNVHAQQPQPSDYAKFGRIATAVMKEDYPGQPLKDYQYQGRQKIDEKRLADYFEFTVQENNQEKTVIVKVIHDLANEKTLNIAVEEKK</sequence>
<evidence type="ECO:0008006" key="4">
    <source>
        <dbReference type="Google" id="ProtNLM"/>
    </source>
</evidence>
<feature type="chain" id="PRO_5014527691" description="DUF3889 domain-containing protein" evidence="1">
    <location>
        <begin position="23"/>
        <end position="105"/>
    </location>
</feature>
<keyword evidence="3" id="KW-1185">Reference proteome</keyword>
<feature type="signal peptide" evidence="1">
    <location>
        <begin position="1"/>
        <end position="22"/>
    </location>
</feature>
<dbReference type="Proteomes" id="UP000181997">
    <property type="component" value="Unassembled WGS sequence"/>
</dbReference>
<dbReference type="AlphaFoldDB" id="A0A0V8HHF1"/>